<dbReference type="EMBL" id="VKLW01000036">
    <property type="protein sequence ID" value="TYK32208.1"/>
    <property type="molecule type" value="Genomic_DNA"/>
</dbReference>
<dbReference type="SUPFAM" id="SSF51735">
    <property type="entry name" value="NAD(P)-binding Rossmann-fold domains"/>
    <property type="match status" value="1"/>
</dbReference>
<proteinExistence type="predicted"/>
<dbReference type="PANTHER" id="PTHR13812:SF19">
    <property type="entry name" value="KETIMINE REDUCTASE MU-CRYSTALLIN"/>
    <property type="match status" value="1"/>
</dbReference>
<keyword evidence="1" id="KW-0456">Lyase</keyword>
<evidence type="ECO:0000313" key="1">
    <source>
        <dbReference type="EMBL" id="TYK32208.1"/>
    </source>
</evidence>
<dbReference type="PIRSF" id="PIRSF001439">
    <property type="entry name" value="CryM"/>
    <property type="match status" value="1"/>
</dbReference>
<dbReference type="Proteomes" id="UP000324383">
    <property type="component" value="Unassembled WGS sequence"/>
</dbReference>
<protein>
    <submittedName>
        <fullName evidence="1">Ornithine cyclodeaminase</fullName>
        <ecNumber evidence="1">4.3.1.12</ecNumber>
    </submittedName>
</protein>
<comment type="caution">
    <text evidence="1">The sequence shown here is derived from an EMBL/GenBank/DDBJ whole genome shotgun (WGS) entry which is preliminary data.</text>
</comment>
<reference evidence="1 2" key="1">
    <citation type="submission" date="2019-07" db="EMBL/GenBank/DDBJ databases">
        <title>Draft Genome Sequences of Bacteroides pyogenes Strains Isolated from the Uterus Holstein Dairy Cows with Metritis.</title>
        <authorList>
            <person name="Cunha F."/>
            <person name="Galvao K.N."/>
            <person name="Jeon S.J."/>
            <person name="Jeong K.C."/>
        </authorList>
    </citation>
    <scope>NUCLEOTIDE SEQUENCE [LARGE SCALE GENOMIC DNA]</scope>
    <source>
        <strain evidence="1 2">KG-31</strain>
    </source>
</reference>
<name>A0A5D3E8S3_9BACE</name>
<dbReference type="AlphaFoldDB" id="A0A5D3E8S3"/>
<dbReference type="InterPro" id="IPR023401">
    <property type="entry name" value="ODC_N"/>
</dbReference>
<dbReference type="Gene3D" id="3.40.50.720">
    <property type="entry name" value="NAD(P)-binding Rossmann-like Domain"/>
    <property type="match status" value="1"/>
</dbReference>
<dbReference type="RefSeq" id="WP_148730865.1">
    <property type="nucleotide sequence ID" value="NZ_JALFMC010000018.1"/>
</dbReference>
<dbReference type="GO" id="GO:0005737">
    <property type="term" value="C:cytoplasm"/>
    <property type="evidence" value="ECO:0007669"/>
    <property type="project" value="TreeGrafter"/>
</dbReference>
<dbReference type="EC" id="4.3.1.12" evidence="1"/>
<dbReference type="NCBIfam" id="NF004848">
    <property type="entry name" value="PRK06199.1"/>
    <property type="match status" value="1"/>
</dbReference>
<dbReference type="InterPro" id="IPR003462">
    <property type="entry name" value="ODC_Mu_crystall"/>
</dbReference>
<dbReference type="Pfam" id="PF02423">
    <property type="entry name" value="OCD_Mu_crystall"/>
    <property type="match status" value="1"/>
</dbReference>
<dbReference type="Gene3D" id="3.30.1780.10">
    <property type="entry name" value="ornithine cyclodeaminase, domain 1"/>
    <property type="match status" value="1"/>
</dbReference>
<organism evidence="1 2">
    <name type="scientific">Bacteroides pyogenes</name>
    <dbReference type="NCBI Taxonomy" id="310300"/>
    <lineage>
        <taxon>Bacteria</taxon>
        <taxon>Pseudomonadati</taxon>
        <taxon>Bacteroidota</taxon>
        <taxon>Bacteroidia</taxon>
        <taxon>Bacteroidales</taxon>
        <taxon>Bacteroidaceae</taxon>
        <taxon>Bacteroides</taxon>
    </lineage>
</organism>
<dbReference type="GO" id="GO:0008473">
    <property type="term" value="F:ornithine cyclodeaminase activity"/>
    <property type="evidence" value="ECO:0007669"/>
    <property type="project" value="UniProtKB-EC"/>
</dbReference>
<dbReference type="PANTHER" id="PTHR13812">
    <property type="entry name" value="KETIMINE REDUCTASE MU-CRYSTALLIN"/>
    <property type="match status" value="1"/>
</dbReference>
<keyword evidence="2" id="KW-1185">Reference proteome</keyword>
<accession>A0A5D3E8S3</accession>
<evidence type="ECO:0000313" key="2">
    <source>
        <dbReference type="Proteomes" id="UP000324383"/>
    </source>
</evidence>
<sequence>MADNKIDFLYLSEQDMIKAGVHDMPKCISSMEEMFKLVVAGDYRMGGDNGNEHGIRLSFPKTSDVPGMPLAEPDKRMMAMPAYLGGKYKLYGCKIYGSNPHNKEYGQPRSILMMSLMDSITGAPMAYMSANILSAMRTGAVCGLGAKWLANEDAHVVTIIGPGVMSRYTLDAFMVVRPNIDTIKIKGRGMENINRFIKFAQDTYPQIKKCIVCETLEDSVRDSDIIFYGTTNAAKYEDNPYIEEAWVKPGAVVISASALLIKTEFLAKDHVKLVADNYAMYAGWGEGRKFPTQKTVSTLLGMGFYDAVTEGKISCNSITELGDIINGKAKARDNKDQIMVYAVGGMSLEDVAWGYECYKNALANNIGVKLNLWETPELMK</sequence>
<gene>
    <name evidence="1" type="ORF">FNJ60_13085</name>
</gene>
<dbReference type="InterPro" id="IPR036291">
    <property type="entry name" value="NAD(P)-bd_dom_sf"/>
</dbReference>